<evidence type="ECO:0000256" key="1">
    <source>
        <dbReference type="SAM" id="Coils"/>
    </source>
</evidence>
<dbReference type="InterPro" id="IPR010359">
    <property type="entry name" value="IrrE_HExxH"/>
</dbReference>
<evidence type="ECO:0000313" key="3">
    <source>
        <dbReference type="EMBL" id="SFN49698.1"/>
    </source>
</evidence>
<dbReference type="PANTHER" id="PTHR43236">
    <property type="entry name" value="ANTITOXIN HIGA1"/>
    <property type="match status" value="1"/>
</dbReference>
<name>A0A1I4ZHM1_9RHOB</name>
<keyword evidence="4" id="KW-1185">Reference proteome</keyword>
<dbReference type="Gene3D" id="1.10.10.2910">
    <property type="match status" value="1"/>
</dbReference>
<dbReference type="Proteomes" id="UP000198599">
    <property type="component" value="Unassembled WGS sequence"/>
</dbReference>
<dbReference type="AlphaFoldDB" id="A0A1I4ZHM1"/>
<feature type="domain" description="IrrE N-terminal-like" evidence="2">
    <location>
        <begin position="53"/>
        <end position="168"/>
    </location>
</feature>
<organism evidence="3 4">
    <name type="scientific">Roseovarius lutimaris</name>
    <dbReference type="NCBI Taxonomy" id="1005928"/>
    <lineage>
        <taxon>Bacteria</taxon>
        <taxon>Pseudomonadati</taxon>
        <taxon>Pseudomonadota</taxon>
        <taxon>Alphaproteobacteria</taxon>
        <taxon>Rhodobacterales</taxon>
        <taxon>Roseobacteraceae</taxon>
        <taxon>Roseovarius</taxon>
    </lineage>
</organism>
<dbReference type="OrthoDB" id="9794834at2"/>
<dbReference type="PANTHER" id="PTHR43236:SF1">
    <property type="entry name" value="BLL7220 PROTEIN"/>
    <property type="match status" value="1"/>
</dbReference>
<sequence length="261" mass="30232">MEKKTDPKKEAIRLTKLWQQYGPNTYPLDLDELVSGAILTSDFSDNLIIDRQRFDSFEGSLVRTNGTRKWTMLLNSQVRNGRRRRFTFAHELGHFMCHRELRNKFEDSEESLNDFRDEIENEANTFASWLLMPANLIRNEFGSIQWDTEALREIGNRFECSLQASALRYVRLSPKPIAFVVSRDGMILWAVKSETAPYMASYCFGDELPEGSHAVSCHQNGEVGTERQAVGPVWNDLRHAFESQYFDQSGQGYQYTCIEFQ</sequence>
<dbReference type="InterPro" id="IPR052345">
    <property type="entry name" value="Rad_response_metalloprotease"/>
</dbReference>
<feature type="coiled-coil region" evidence="1">
    <location>
        <begin position="98"/>
        <end position="125"/>
    </location>
</feature>
<evidence type="ECO:0000313" key="4">
    <source>
        <dbReference type="Proteomes" id="UP000198599"/>
    </source>
</evidence>
<dbReference type="STRING" id="1005928.SAMN04487859_103229"/>
<protein>
    <recommendedName>
        <fullName evidence="2">IrrE N-terminal-like domain-containing protein</fullName>
    </recommendedName>
</protein>
<dbReference type="RefSeq" id="WP_092835028.1">
    <property type="nucleotide sequence ID" value="NZ_FOVP01000003.1"/>
</dbReference>
<proteinExistence type="predicted"/>
<accession>A0A1I4ZHM1</accession>
<gene>
    <name evidence="3" type="ORF">SAMN04487859_103229</name>
</gene>
<dbReference type="EMBL" id="FOVP01000003">
    <property type="protein sequence ID" value="SFN49698.1"/>
    <property type="molecule type" value="Genomic_DNA"/>
</dbReference>
<keyword evidence="1" id="KW-0175">Coiled coil</keyword>
<dbReference type="Pfam" id="PF06114">
    <property type="entry name" value="Peptidase_M78"/>
    <property type="match status" value="1"/>
</dbReference>
<evidence type="ECO:0000259" key="2">
    <source>
        <dbReference type="Pfam" id="PF06114"/>
    </source>
</evidence>
<reference evidence="4" key="1">
    <citation type="submission" date="2016-10" db="EMBL/GenBank/DDBJ databases">
        <authorList>
            <person name="Varghese N."/>
            <person name="Submissions S."/>
        </authorList>
    </citation>
    <scope>NUCLEOTIDE SEQUENCE [LARGE SCALE GENOMIC DNA]</scope>
    <source>
        <strain evidence="4">DSM 28463</strain>
    </source>
</reference>